<sequence length="383" mass="42309">MKKIALLLFISFIFFNIFALKINEFIVTPTSAEKIELYNDGSNPVDVTGYKLYIKGTSSTSSTTFKSYTISAGGYKAFDLGTAEFNDSIGLPNDGAIIIIKDNTDNLIDSVGYGDLGGAPSPIYNFSTARVDSTGDNALDFNMDFTPTMGSANDCPSNMLGNGTVFINEVYPSDSNDNSASVVEYIELYNNSNTPVDISNWVIVCDDDYYVPSGTSVPAYGYYVLYDSSFPQYFYLDAFRDNIYLYNNLGNRIDQVGWHNIPVDSSFSVIPNGVRTFFKGYDEITSVDFKIDKQTPAALNAIEEVLNKENTDKDVKVYSLSGIGIRIECEKDKSGSIEIIDNSGRVIYSSFLKNMIFSAKSGIYFVKVESEGKSSTYKVNLIK</sequence>
<organism evidence="2">
    <name type="scientific">candidate division WOR-3 bacterium</name>
    <dbReference type="NCBI Taxonomy" id="2052148"/>
    <lineage>
        <taxon>Bacteria</taxon>
        <taxon>Bacteria division WOR-3</taxon>
    </lineage>
</organism>
<dbReference type="Pfam" id="PF00932">
    <property type="entry name" value="LTD"/>
    <property type="match status" value="2"/>
</dbReference>
<reference evidence="2" key="1">
    <citation type="journal article" date="2020" name="mSystems">
        <title>Genome- and Community-Level Interaction Insights into Carbon Utilization and Element Cycling Functions of Hydrothermarchaeota in Hydrothermal Sediment.</title>
        <authorList>
            <person name="Zhou Z."/>
            <person name="Liu Y."/>
            <person name="Xu W."/>
            <person name="Pan J."/>
            <person name="Luo Z.H."/>
            <person name="Li M."/>
        </authorList>
    </citation>
    <scope>NUCLEOTIDE SEQUENCE [LARGE SCALE GENOMIC DNA]</scope>
    <source>
        <strain evidence="2">SpSt-464</strain>
    </source>
</reference>
<name>A0A7C3NEG4_UNCW3</name>
<dbReference type="AlphaFoldDB" id="A0A7C3NEG4"/>
<evidence type="ECO:0000259" key="1">
    <source>
        <dbReference type="PROSITE" id="PS51841"/>
    </source>
</evidence>
<proteinExistence type="predicted"/>
<feature type="domain" description="LTD" evidence="1">
    <location>
        <begin position="151"/>
        <end position="260"/>
    </location>
</feature>
<comment type="caution">
    <text evidence="2">The sequence shown here is derived from an EMBL/GenBank/DDBJ whole genome shotgun (WGS) entry which is preliminary data.</text>
</comment>
<protein>
    <submittedName>
        <fullName evidence="2">T9SS type A sorting domain-containing protein</fullName>
    </submittedName>
</protein>
<dbReference type="PROSITE" id="PS51841">
    <property type="entry name" value="LTD"/>
    <property type="match status" value="1"/>
</dbReference>
<dbReference type="SUPFAM" id="SSF74853">
    <property type="entry name" value="Lamin A/C globular tail domain"/>
    <property type="match status" value="1"/>
</dbReference>
<dbReference type="EMBL" id="DSTT01000005">
    <property type="protein sequence ID" value="HFK24262.1"/>
    <property type="molecule type" value="Genomic_DNA"/>
</dbReference>
<dbReference type="Gene3D" id="2.60.40.1260">
    <property type="entry name" value="Lamin Tail domain"/>
    <property type="match status" value="1"/>
</dbReference>
<dbReference type="NCBIfam" id="TIGR04183">
    <property type="entry name" value="Por_Secre_tail"/>
    <property type="match status" value="1"/>
</dbReference>
<accession>A0A7C3NEG4</accession>
<gene>
    <name evidence="2" type="ORF">ENS15_06430</name>
</gene>
<dbReference type="InterPro" id="IPR001322">
    <property type="entry name" value="Lamin_tail_dom"/>
</dbReference>
<evidence type="ECO:0000313" key="2">
    <source>
        <dbReference type="EMBL" id="HFK24262.1"/>
    </source>
</evidence>
<dbReference type="InterPro" id="IPR036415">
    <property type="entry name" value="Lamin_tail_dom_sf"/>
</dbReference>
<dbReference type="InterPro" id="IPR026444">
    <property type="entry name" value="Secre_tail"/>
</dbReference>